<proteinExistence type="predicted"/>
<evidence type="ECO:0000256" key="5">
    <source>
        <dbReference type="SAM" id="MobiDB-lite"/>
    </source>
</evidence>
<keyword evidence="8" id="KW-1185">Reference proteome</keyword>
<dbReference type="Gene3D" id="1.10.10.10">
    <property type="entry name" value="Winged helix-like DNA-binding domain superfamily/Winged helix DNA-binding domain"/>
    <property type="match status" value="1"/>
</dbReference>
<feature type="compositionally biased region" description="Low complexity" evidence="5">
    <location>
        <begin position="366"/>
        <end position="375"/>
    </location>
</feature>
<evidence type="ECO:0000256" key="4">
    <source>
        <dbReference type="PROSITE-ProRule" id="PRU00332"/>
    </source>
</evidence>
<dbReference type="InterPro" id="IPR045180">
    <property type="entry name" value="La_dom_prot"/>
</dbReference>
<dbReference type="GO" id="GO:0003729">
    <property type="term" value="F:mRNA binding"/>
    <property type="evidence" value="ECO:0007669"/>
    <property type="project" value="TreeGrafter"/>
</dbReference>
<accession>A0A5A8CV48</accession>
<evidence type="ECO:0000256" key="2">
    <source>
        <dbReference type="ARBA" id="ARBA00022884"/>
    </source>
</evidence>
<dbReference type="InterPro" id="IPR006630">
    <property type="entry name" value="La_HTH"/>
</dbReference>
<dbReference type="PROSITE" id="PS50961">
    <property type="entry name" value="HTH_LA"/>
    <property type="match status" value="1"/>
</dbReference>
<keyword evidence="3" id="KW-0539">Nucleus</keyword>
<keyword evidence="2 4" id="KW-0694">RNA-binding</keyword>
<name>A0A5A8CV48_CAFRO</name>
<dbReference type="PANTHER" id="PTHR22792">
    <property type="entry name" value="LUPUS LA PROTEIN-RELATED"/>
    <property type="match status" value="1"/>
</dbReference>
<dbReference type="InterPro" id="IPR012677">
    <property type="entry name" value="Nucleotide-bd_a/b_plait_sf"/>
</dbReference>
<protein>
    <recommendedName>
        <fullName evidence="6">HTH La-type RNA-binding domain-containing protein</fullName>
    </recommendedName>
</protein>
<dbReference type="EMBL" id="VLTN01000002">
    <property type="protein sequence ID" value="KAA0157013.1"/>
    <property type="molecule type" value="Genomic_DNA"/>
</dbReference>
<feature type="domain" description="HTH La-type RNA-binding" evidence="6">
    <location>
        <begin position="1"/>
        <end position="90"/>
    </location>
</feature>
<dbReference type="CDD" id="cd07323">
    <property type="entry name" value="LAM"/>
    <property type="match status" value="1"/>
</dbReference>
<comment type="caution">
    <text evidence="7">The sequence shown here is derived from an EMBL/GenBank/DDBJ whole genome shotgun (WGS) entry which is preliminary data.</text>
</comment>
<dbReference type="SUPFAM" id="SSF46785">
    <property type="entry name" value="Winged helix' DNA-binding domain"/>
    <property type="match status" value="1"/>
</dbReference>
<dbReference type="GO" id="GO:0005634">
    <property type="term" value="C:nucleus"/>
    <property type="evidence" value="ECO:0007669"/>
    <property type="project" value="UniProtKB-SubCell"/>
</dbReference>
<evidence type="ECO:0000256" key="3">
    <source>
        <dbReference type="ARBA" id="ARBA00023242"/>
    </source>
</evidence>
<evidence type="ECO:0000259" key="6">
    <source>
        <dbReference type="PROSITE" id="PS50961"/>
    </source>
</evidence>
<sequence>MASDAASKVLRQVEFYFSDANFRRDKFLQAKAAEDPQGFVPIEVLLSFNRLKQLGLDAKAISMALLESKELTLSADGAKVRRNTPLPATDDSRACMVYLKGFPEDVTLEQLEAWGPNGDVARYVLRRVPGKADKQKPSIFMEMKTPEAAAALVKQHAETALEFAGKALEEVKLRDEYLREKREQRAAAGGASGGRRGKIREEDLMAGFKRDKVDGAIIKLTGLPEDADGDAMDAALRELADVRFVELIEDQPDAAIVRTTSAAAGQLLMRACEELVALSAASKPLDAEAEEGKTTEEAKRTARKALAEACKGTIPKAEVLAGAEADAYWDRVFALQARKYRARVLQRMKKTERDVIPAGTPEPSVEAAATAGAAEAGERPAKRTADDVAAEDAEAASAAPSSSAAAAAAAAAPAAAEDAEAAAKRVKTE</sequence>
<evidence type="ECO:0000313" key="8">
    <source>
        <dbReference type="Proteomes" id="UP000323011"/>
    </source>
</evidence>
<dbReference type="Proteomes" id="UP000323011">
    <property type="component" value="Unassembled WGS sequence"/>
</dbReference>
<comment type="subcellular location">
    <subcellularLocation>
        <location evidence="1">Nucleus</location>
    </subcellularLocation>
</comment>
<dbReference type="AlphaFoldDB" id="A0A5A8CV48"/>
<dbReference type="GO" id="GO:1990904">
    <property type="term" value="C:ribonucleoprotein complex"/>
    <property type="evidence" value="ECO:0007669"/>
    <property type="project" value="InterPro"/>
</dbReference>
<gene>
    <name evidence="7" type="ORF">FNF29_00365</name>
</gene>
<feature type="compositionally biased region" description="Low complexity" evidence="5">
    <location>
        <begin position="395"/>
        <end position="416"/>
    </location>
</feature>
<organism evidence="7 8">
    <name type="scientific">Cafeteria roenbergensis</name>
    <name type="common">Marine flagellate</name>
    <dbReference type="NCBI Taxonomy" id="33653"/>
    <lineage>
        <taxon>Eukaryota</taxon>
        <taxon>Sar</taxon>
        <taxon>Stramenopiles</taxon>
        <taxon>Bigyra</taxon>
        <taxon>Opalozoa</taxon>
        <taxon>Bicosoecida</taxon>
        <taxon>Cafeteriaceae</taxon>
        <taxon>Cafeteria</taxon>
    </lineage>
</organism>
<reference evidence="7 8" key="1">
    <citation type="submission" date="2019-07" db="EMBL/GenBank/DDBJ databases">
        <title>Genomes of Cafeteria roenbergensis.</title>
        <authorList>
            <person name="Fischer M.G."/>
            <person name="Hackl T."/>
            <person name="Roman M."/>
        </authorList>
    </citation>
    <scope>NUCLEOTIDE SEQUENCE [LARGE SCALE GENOMIC DNA]</scope>
    <source>
        <strain evidence="7 8">BVI</strain>
    </source>
</reference>
<evidence type="ECO:0000313" key="7">
    <source>
        <dbReference type="EMBL" id="KAA0157013.1"/>
    </source>
</evidence>
<dbReference type="InterPro" id="IPR036390">
    <property type="entry name" value="WH_DNA-bd_sf"/>
</dbReference>
<dbReference type="Pfam" id="PF05383">
    <property type="entry name" value="La"/>
    <property type="match status" value="1"/>
</dbReference>
<dbReference type="Gene3D" id="3.30.70.330">
    <property type="match status" value="2"/>
</dbReference>
<dbReference type="SMART" id="SM00715">
    <property type="entry name" value="LA"/>
    <property type="match status" value="1"/>
</dbReference>
<dbReference type="PANTHER" id="PTHR22792:SF140">
    <property type="entry name" value="ACHILLES, ISOFORM A"/>
    <property type="match status" value="1"/>
</dbReference>
<dbReference type="InterPro" id="IPR036388">
    <property type="entry name" value="WH-like_DNA-bd_sf"/>
</dbReference>
<feature type="region of interest" description="Disordered" evidence="5">
    <location>
        <begin position="351"/>
        <end position="429"/>
    </location>
</feature>
<dbReference type="InterPro" id="IPR002344">
    <property type="entry name" value="Lupus_La"/>
</dbReference>
<feature type="compositionally biased region" description="Basic and acidic residues" evidence="5">
    <location>
        <begin position="376"/>
        <end position="386"/>
    </location>
</feature>
<evidence type="ECO:0000256" key="1">
    <source>
        <dbReference type="ARBA" id="ARBA00004123"/>
    </source>
</evidence>
<dbReference type="PRINTS" id="PR00302">
    <property type="entry name" value="LUPUSLA"/>
</dbReference>
<dbReference type="GO" id="GO:0006396">
    <property type="term" value="P:RNA processing"/>
    <property type="evidence" value="ECO:0007669"/>
    <property type="project" value="InterPro"/>
</dbReference>